<proteinExistence type="predicted"/>
<dbReference type="PANTHER" id="PTHR16777">
    <property type="entry name" value="PROTEIN ECT2"/>
    <property type="match status" value="1"/>
</dbReference>
<dbReference type="SMART" id="SM00292">
    <property type="entry name" value="BRCT"/>
    <property type="match status" value="2"/>
</dbReference>
<dbReference type="GO" id="GO:0005085">
    <property type="term" value="F:guanyl-nucleotide exchange factor activity"/>
    <property type="evidence" value="ECO:0007669"/>
    <property type="project" value="InterPro"/>
</dbReference>
<dbReference type="Proteomes" id="UP000008281">
    <property type="component" value="Unassembled WGS sequence"/>
</dbReference>
<dbReference type="InterPro" id="IPR026817">
    <property type="entry name" value="Ect2"/>
</dbReference>
<sequence length="960" mass="110855">MDVSMLQSQQKHSRNMRKLAVWKGDIEEYKEIFDMINQQKEKRKVEVVPYENLDELGSDWSEYTFFCGDFTSDLFHTLTNVEDSDASVLIVGPAVLKHKLQTAQDFMLLRPCRPLYCELMKNVTMKLSTEVMNKRALVDMVHFMGGSVRKDTVQRTNVFIAAKVEGKVQSMTLVGVPTLRADWITECWKNRDDPYFDVFEQDFIDKHSLGVFEGLRLYFHGFKKDEIDDMKINFNNTKGTLVDDPSKATHVVYNTINDDIEPLPVASNRVHVTQEWFWVSLHRGCCALEDNFALPTGSLLRKSLDYRDINSPLGISSRSNNSRSLSSMRDCSGEGPSSNMTPDYVYSNDDEENICKSPRQPSKRLRVCMEMVETEKNYVDLLKLVVKFKQALETEISQNEFMRRTDVAMIFGRFDPILELHEKICERLTTVLNEANNLLSAANGSKNDDRNLDFSQVWIDAKEEMKRAYPQYLNSFDTIRGLFDKHDKENSKFHTFCKAKESSPEFHRLKLADLMIKPVQRLPSVILLLNEMAKKSDFKLKSTAELASKAIDEVLKTANKILEKNDNLICHFSKFTDIESIPPILVAANRMFIRELVVSPIASTSSRLSQFPKMKLFLFHDVLVITKVRSEKNAMQRFARHASFVSLQAKKRRPYKYIDHIQLITMRSAFRIRAPDDVFKFLEARSHVHGTKPEGFGFLVYFVFSDLFVWCLIHRDEQGGDTETVFESTDSKEVRDFLDDIHLKIMINCGRDFFLPDPFEVDDLNDAQVADLTNRFFRRLCGSKVQNGHGSQMSITELSHNETVMGPPKLQSRMRRALSNAQLTITSTLGFGRNRNNFTRINENASFMTSPRVPCDPAALAKVPSIGMPGENSDSTPKRGHRYVLLYKYMFSSVISALHSLRLHSIELELMEEADRHTYYLTRSRNRLAHEFHLISTHSFNHWLFAFYNRKFYTTRSLIE</sequence>
<dbReference type="Gene3D" id="1.20.900.10">
    <property type="entry name" value="Dbl homology (DH) domain"/>
    <property type="match status" value="1"/>
</dbReference>
<reference evidence="4" key="1">
    <citation type="submission" date="2007-07" db="EMBL/GenBank/DDBJ databases">
        <title>PCAP assembly of the Caenorhabditis remanei genome.</title>
        <authorList>
            <consortium name="The Caenorhabditis remanei Sequencing Consortium"/>
            <person name="Wilson R.K."/>
        </authorList>
    </citation>
    <scope>NUCLEOTIDE SEQUENCE [LARGE SCALE GENOMIC DNA]</scope>
    <source>
        <strain evidence="4">PB4641</strain>
    </source>
</reference>
<dbReference type="GO" id="GO:0000281">
    <property type="term" value="P:mitotic cytokinesis"/>
    <property type="evidence" value="ECO:0007669"/>
    <property type="project" value="TreeGrafter"/>
</dbReference>
<dbReference type="InterPro" id="IPR036420">
    <property type="entry name" value="BRCT_dom_sf"/>
</dbReference>
<protein>
    <submittedName>
        <fullName evidence="4">CRE-ECT-2 protein</fullName>
    </submittedName>
</protein>
<name>E3LR19_CAERE</name>
<dbReference type="STRING" id="31234.E3LR19"/>
<dbReference type="InterPro" id="IPR000219">
    <property type="entry name" value="DH_dom"/>
</dbReference>
<dbReference type="OrthoDB" id="9997817at2759"/>
<feature type="compositionally biased region" description="Low complexity" evidence="1">
    <location>
        <begin position="317"/>
        <end position="327"/>
    </location>
</feature>
<evidence type="ECO:0000259" key="2">
    <source>
        <dbReference type="PROSITE" id="PS50010"/>
    </source>
</evidence>
<dbReference type="SUPFAM" id="SSF52113">
    <property type="entry name" value="BRCT domain"/>
    <property type="match status" value="2"/>
</dbReference>
<evidence type="ECO:0000259" key="3">
    <source>
        <dbReference type="PROSITE" id="PS50172"/>
    </source>
</evidence>
<accession>E3LR19</accession>
<dbReference type="GO" id="GO:0007399">
    <property type="term" value="P:nervous system development"/>
    <property type="evidence" value="ECO:0007669"/>
    <property type="project" value="TreeGrafter"/>
</dbReference>
<dbReference type="PROSITE" id="PS50010">
    <property type="entry name" value="DH_2"/>
    <property type="match status" value="1"/>
</dbReference>
<evidence type="ECO:0000313" key="4">
    <source>
        <dbReference type="EMBL" id="EFP07438.1"/>
    </source>
</evidence>
<feature type="domain" description="BRCT" evidence="3">
    <location>
        <begin position="115"/>
        <end position="187"/>
    </location>
</feature>
<dbReference type="GO" id="GO:0005938">
    <property type="term" value="C:cell cortex"/>
    <property type="evidence" value="ECO:0007669"/>
    <property type="project" value="TreeGrafter"/>
</dbReference>
<evidence type="ECO:0000256" key="1">
    <source>
        <dbReference type="SAM" id="MobiDB-lite"/>
    </source>
</evidence>
<feature type="region of interest" description="Disordered" evidence="1">
    <location>
        <begin position="317"/>
        <end position="344"/>
    </location>
</feature>
<feature type="domain" description="BRCT" evidence="3">
    <location>
        <begin position="207"/>
        <end position="294"/>
    </location>
</feature>
<dbReference type="CDD" id="cd00160">
    <property type="entry name" value="RhoGEF"/>
    <property type="match status" value="1"/>
</dbReference>
<dbReference type="SMART" id="SM00325">
    <property type="entry name" value="RhoGEF"/>
    <property type="match status" value="1"/>
</dbReference>
<dbReference type="SUPFAM" id="SSF48065">
    <property type="entry name" value="DBL homology domain (DH-domain)"/>
    <property type="match status" value="1"/>
</dbReference>
<dbReference type="Gene3D" id="3.40.50.10190">
    <property type="entry name" value="BRCT domain"/>
    <property type="match status" value="2"/>
</dbReference>
<dbReference type="GO" id="GO:0005634">
    <property type="term" value="C:nucleus"/>
    <property type="evidence" value="ECO:0007669"/>
    <property type="project" value="InterPro"/>
</dbReference>
<gene>
    <name evidence="4" type="primary">Cre-ect-2</name>
    <name evidence="4" type="ORF">CRE_26263</name>
</gene>
<dbReference type="InterPro" id="IPR035899">
    <property type="entry name" value="DBL_dom_sf"/>
</dbReference>
<dbReference type="eggNOG" id="KOG3524">
    <property type="taxonomic scope" value="Eukaryota"/>
</dbReference>
<dbReference type="GO" id="GO:0005096">
    <property type="term" value="F:GTPase activator activity"/>
    <property type="evidence" value="ECO:0007669"/>
    <property type="project" value="InterPro"/>
</dbReference>
<dbReference type="InParanoid" id="E3LR19"/>
<dbReference type="InterPro" id="IPR001357">
    <property type="entry name" value="BRCT_dom"/>
</dbReference>
<evidence type="ECO:0000313" key="5">
    <source>
        <dbReference type="Proteomes" id="UP000008281"/>
    </source>
</evidence>
<dbReference type="PANTHER" id="PTHR16777:SF2">
    <property type="entry name" value="PROTEIN ECT2"/>
    <property type="match status" value="1"/>
</dbReference>
<dbReference type="HOGENOM" id="CLU_314547_0_0_1"/>
<feature type="domain" description="DH" evidence="2">
    <location>
        <begin position="363"/>
        <end position="561"/>
    </location>
</feature>
<dbReference type="GO" id="GO:2000431">
    <property type="term" value="P:regulation of cytokinesis, actomyosin contractile ring assembly"/>
    <property type="evidence" value="ECO:0007669"/>
    <property type="project" value="InterPro"/>
</dbReference>
<dbReference type="PROSITE" id="PS50172">
    <property type="entry name" value="BRCT"/>
    <property type="match status" value="2"/>
</dbReference>
<keyword evidence="5" id="KW-1185">Reference proteome</keyword>
<dbReference type="EMBL" id="DS268413">
    <property type="protein sequence ID" value="EFP07438.1"/>
    <property type="molecule type" value="Genomic_DNA"/>
</dbReference>
<organism evidence="5">
    <name type="scientific">Caenorhabditis remanei</name>
    <name type="common">Caenorhabditis vulgaris</name>
    <dbReference type="NCBI Taxonomy" id="31234"/>
    <lineage>
        <taxon>Eukaryota</taxon>
        <taxon>Metazoa</taxon>
        <taxon>Ecdysozoa</taxon>
        <taxon>Nematoda</taxon>
        <taxon>Chromadorea</taxon>
        <taxon>Rhabditida</taxon>
        <taxon>Rhabditina</taxon>
        <taxon>Rhabditomorpha</taxon>
        <taxon>Rhabditoidea</taxon>
        <taxon>Rhabditidae</taxon>
        <taxon>Peloderinae</taxon>
        <taxon>Caenorhabditis</taxon>
    </lineage>
</organism>
<dbReference type="Pfam" id="PF00621">
    <property type="entry name" value="RhoGEF"/>
    <property type="match status" value="1"/>
</dbReference>
<dbReference type="AlphaFoldDB" id="E3LR19"/>